<accession>A0A401XMB3</accession>
<dbReference type="EMBL" id="BHZE01000016">
    <property type="protein sequence ID" value="GCD78131.1"/>
    <property type="molecule type" value="Genomic_DNA"/>
</dbReference>
<keyword evidence="1" id="KW-0472">Membrane</keyword>
<name>A0A401XMB3_9FLAO</name>
<dbReference type="AlphaFoldDB" id="A0A401XMB3"/>
<proteinExistence type="predicted"/>
<keyword evidence="1" id="KW-1133">Transmembrane helix</keyword>
<dbReference type="InterPro" id="IPR029063">
    <property type="entry name" value="SAM-dependent_MTases_sf"/>
</dbReference>
<sequence length="158" mass="18410">MVGVLQYVENDMEILLKIKNLLKPNGKLLLYQPVRYKRYLNLLHNFIESYEHYEKEVNIKRLYSEFDLLQLLKSAGYTIDSCKKYAIKIYSISHEIFLVFYIPFVKDHRVAIKLISSFGILGLTPILLILNLIDRMIKVGDNNTVMTIATLSPVNELI</sequence>
<evidence type="ECO:0000256" key="1">
    <source>
        <dbReference type="SAM" id="Phobius"/>
    </source>
</evidence>
<evidence type="ECO:0000313" key="2">
    <source>
        <dbReference type="EMBL" id="GCD78131.1"/>
    </source>
</evidence>
<dbReference type="Gene3D" id="3.40.50.150">
    <property type="entry name" value="Vaccinia Virus protein VP39"/>
    <property type="match status" value="1"/>
</dbReference>
<feature type="transmembrane region" description="Helical" evidence="1">
    <location>
        <begin position="85"/>
        <end position="104"/>
    </location>
</feature>
<gene>
    <name evidence="2" type="ORF">JCM31826_16130</name>
</gene>
<keyword evidence="3" id="KW-1185">Reference proteome</keyword>
<dbReference type="Proteomes" id="UP000286715">
    <property type="component" value="Unassembled WGS sequence"/>
</dbReference>
<feature type="transmembrane region" description="Helical" evidence="1">
    <location>
        <begin position="110"/>
        <end position="133"/>
    </location>
</feature>
<comment type="caution">
    <text evidence="2">The sequence shown here is derived from an EMBL/GenBank/DDBJ whole genome shotgun (WGS) entry which is preliminary data.</text>
</comment>
<protein>
    <recommendedName>
        <fullName evidence="4">Methyltransferase type 11 domain-containing protein</fullName>
    </recommendedName>
</protein>
<keyword evidence="1" id="KW-0812">Transmembrane</keyword>
<dbReference type="SUPFAM" id="SSF53335">
    <property type="entry name" value="S-adenosyl-L-methionine-dependent methyltransferases"/>
    <property type="match status" value="1"/>
</dbReference>
<organism evidence="2 3">
    <name type="scientific">Thermaurantimonas aggregans</name>
    <dbReference type="NCBI Taxonomy" id="2173829"/>
    <lineage>
        <taxon>Bacteria</taxon>
        <taxon>Pseudomonadati</taxon>
        <taxon>Bacteroidota</taxon>
        <taxon>Flavobacteriia</taxon>
        <taxon>Flavobacteriales</taxon>
        <taxon>Schleiferiaceae</taxon>
        <taxon>Thermaurantimonas</taxon>
    </lineage>
</organism>
<evidence type="ECO:0000313" key="3">
    <source>
        <dbReference type="Proteomes" id="UP000286715"/>
    </source>
</evidence>
<evidence type="ECO:0008006" key="4">
    <source>
        <dbReference type="Google" id="ProtNLM"/>
    </source>
</evidence>
<reference evidence="2 3" key="1">
    <citation type="submission" date="2018-11" db="EMBL/GenBank/DDBJ databases">
        <title>Schleiferia aggregans sp. nov., a moderately thermophilic heterotrophic bacterium isolated from microbial mats at a terrestrial hot spring.</title>
        <authorList>
            <person name="Iino T."/>
            <person name="Ohkuma M."/>
            <person name="Haruta S."/>
        </authorList>
    </citation>
    <scope>NUCLEOTIDE SEQUENCE [LARGE SCALE GENOMIC DNA]</scope>
    <source>
        <strain evidence="2 3">LA</strain>
    </source>
</reference>